<organism evidence="1 2">
    <name type="scientific">Segnochrobactrum spirostomi</name>
    <dbReference type="NCBI Taxonomy" id="2608987"/>
    <lineage>
        <taxon>Bacteria</taxon>
        <taxon>Pseudomonadati</taxon>
        <taxon>Pseudomonadota</taxon>
        <taxon>Alphaproteobacteria</taxon>
        <taxon>Hyphomicrobiales</taxon>
        <taxon>Segnochrobactraceae</taxon>
        <taxon>Segnochrobactrum</taxon>
    </lineage>
</organism>
<dbReference type="RefSeq" id="WP_153479604.1">
    <property type="nucleotide sequence ID" value="NZ_VWNA01000001.1"/>
</dbReference>
<evidence type="ECO:0000313" key="1">
    <source>
        <dbReference type="EMBL" id="MQT12319.1"/>
    </source>
</evidence>
<comment type="caution">
    <text evidence="1">The sequence shown here is derived from an EMBL/GenBank/DDBJ whole genome shotgun (WGS) entry which is preliminary data.</text>
</comment>
<evidence type="ECO:0000313" key="2">
    <source>
        <dbReference type="Proteomes" id="UP000332515"/>
    </source>
</evidence>
<reference evidence="1 2" key="1">
    <citation type="submission" date="2019-09" db="EMBL/GenBank/DDBJ databases">
        <title>Segnochrobactrum spirostomi gen. nov., sp. nov., isolated from the ciliate Spirostomum cf. yagiui and description of a novel family, Segnochrobactraceae fam. nov. within the order Rhizobiales of the class Alphaproteobacteria.</title>
        <authorList>
            <person name="Akter S."/>
            <person name="Shazib S.U.A."/>
            <person name="Shin M.K."/>
        </authorList>
    </citation>
    <scope>NUCLEOTIDE SEQUENCE [LARGE SCALE GENOMIC DNA]</scope>
    <source>
        <strain evidence="1 2">Sp-1</strain>
    </source>
</reference>
<sequence length="199" mass="19966">MEQTESDVTGLADSGRALERTFERIGGLARGFSGDLVRGLKSAVGAGRQLDGVLASAALRISSRLVDKAFAPLETLMTQGLSALGGLGRAAGGSLLAARLGAAVNIGRVRPFAAGGVVAAPTFFPLERGLGVAGEAGAEAILPLARGADGRLGVKAGGDGGALSVVFNVSTPDADSFRRSEAQLSALIARTVARGRRGL</sequence>
<proteinExistence type="predicted"/>
<dbReference type="AlphaFoldDB" id="A0A6A7Y3H2"/>
<gene>
    <name evidence="1" type="ORF">F0357_06510</name>
</gene>
<protein>
    <submittedName>
        <fullName evidence="1">Phage tail tape measure protein</fullName>
    </submittedName>
</protein>
<dbReference type="Proteomes" id="UP000332515">
    <property type="component" value="Unassembled WGS sequence"/>
</dbReference>
<accession>A0A6A7Y3H2</accession>
<dbReference type="EMBL" id="VWNA01000001">
    <property type="protein sequence ID" value="MQT12319.1"/>
    <property type="molecule type" value="Genomic_DNA"/>
</dbReference>
<name>A0A6A7Y3H2_9HYPH</name>
<keyword evidence="2" id="KW-1185">Reference proteome</keyword>